<protein>
    <submittedName>
        <fullName evidence="1">Uncharacterized protein</fullName>
    </submittedName>
</protein>
<gene>
    <name evidence="1" type="ORF">Sar04_32250</name>
</gene>
<evidence type="ECO:0000313" key="2">
    <source>
        <dbReference type="Proteomes" id="UP000677457"/>
    </source>
</evidence>
<name>A0ABQ4JWJ9_SALAC</name>
<accession>A0ABQ4JWJ9</accession>
<proteinExistence type="predicted"/>
<comment type="caution">
    <text evidence="1">The sequence shown here is derived from an EMBL/GenBank/DDBJ whole genome shotgun (WGS) entry which is preliminary data.</text>
</comment>
<reference evidence="1 2" key="1">
    <citation type="submission" date="2021-03" db="EMBL/GenBank/DDBJ databases">
        <title>Whole genome shotgun sequence of Salinispora arenicola NBRC 105043.</title>
        <authorList>
            <person name="Komaki H."/>
            <person name="Tamura T."/>
        </authorList>
    </citation>
    <scope>NUCLEOTIDE SEQUENCE [LARGE SCALE GENOMIC DNA]</scope>
    <source>
        <strain evidence="1 2">NBRC 105043</strain>
    </source>
</reference>
<dbReference type="Proteomes" id="UP000677457">
    <property type="component" value="Unassembled WGS sequence"/>
</dbReference>
<sequence length="102" mass="10939">MLAGNTPVLVHNTGGCWRSSFDNLPTGKQSHVRTVGSEDELRNLFGQMTNGAEQLPARGPKIPEVYRQADGTVIQLRGASRSGGATIDIFPPNSKGLKVHVE</sequence>
<dbReference type="EMBL" id="BOQM01000025">
    <property type="protein sequence ID" value="GIM86489.1"/>
    <property type="molecule type" value="Genomic_DNA"/>
</dbReference>
<organism evidence="1 2">
    <name type="scientific">Salinispora arenicola</name>
    <dbReference type="NCBI Taxonomy" id="168697"/>
    <lineage>
        <taxon>Bacteria</taxon>
        <taxon>Bacillati</taxon>
        <taxon>Actinomycetota</taxon>
        <taxon>Actinomycetes</taxon>
        <taxon>Micromonosporales</taxon>
        <taxon>Micromonosporaceae</taxon>
        <taxon>Salinispora</taxon>
    </lineage>
</organism>
<keyword evidence="2" id="KW-1185">Reference proteome</keyword>
<evidence type="ECO:0000313" key="1">
    <source>
        <dbReference type="EMBL" id="GIM86489.1"/>
    </source>
</evidence>